<dbReference type="Proteomes" id="UP000245474">
    <property type="component" value="Unassembled WGS sequence"/>
</dbReference>
<dbReference type="AlphaFoldDB" id="A0A2U2N8J2"/>
<evidence type="ECO:0000313" key="2">
    <source>
        <dbReference type="EMBL" id="PWG65450.1"/>
    </source>
</evidence>
<keyword evidence="1" id="KW-0472">Membrane</keyword>
<feature type="transmembrane region" description="Helical" evidence="1">
    <location>
        <begin position="81"/>
        <end position="104"/>
    </location>
</feature>
<dbReference type="EMBL" id="QFFI01000002">
    <property type="protein sequence ID" value="PWG65450.1"/>
    <property type="molecule type" value="Genomic_DNA"/>
</dbReference>
<comment type="caution">
    <text evidence="2">The sequence shown here is derived from an EMBL/GenBank/DDBJ whole genome shotgun (WGS) entry which is preliminary data.</text>
</comment>
<feature type="transmembrane region" description="Helical" evidence="1">
    <location>
        <begin position="12"/>
        <end position="35"/>
    </location>
</feature>
<feature type="transmembrane region" description="Helical" evidence="1">
    <location>
        <begin position="116"/>
        <end position="139"/>
    </location>
</feature>
<feature type="transmembrane region" description="Helical" evidence="1">
    <location>
        <begin position="55"/>
        <end position="74"/>
    </location>
</feature>
<gene>
    <name evidence="2" type="ORF">DEM34_01535</name>
</gene>
<evidence type="ECO:0000256" key="1">
    <source>
        <dbReference type="SAM" id="Phobius"/>
    </source>
</evidence>
<keyword evidence="3" id="KW-1185">Reference proteome</keyword>
<proteinExistence type="predicted"/>
<keyword evidence="1" id="KW-1133">Transmembrane helix</keyword>
<accession>A0A2U2N8J2</accession>
<reference evidence="2 3" key="1">
    <citation type="submission" date="2018-05" db="EMBL/GenBank/DDBJ databases">
        <title>Spiribacter halobius sp. nov., a moderately halophilic bacterium isolated from marine solar saltern.</title>
        <authorList>
            <person name="Zheng W.-S."/>
            <person name="Lu D.-C."/>
            <person name="Du Z.-J."/>
        </authorList>
    </citation>
    <scope>NUCLEOTIDE SEQUENCE [LARGE SCALE GENOMIC DNA]</scope>
    <source>
        <strain evidence="2 3">E85</strain>
    </source>
</reference>
<protein>
    <submittedName>
        <fullName evidence="2">Uncharacterized protein</fullName>
    </submittedName>
</protein>
<keyword evidence="1" id="KW-0812">Transmembrane</keyword>
<evidence type="ECO:0000313" key="3">
    <source>
        <dbReference type="Proteomes" id="UP000245474"/>
    </source>
</evidence>
<name>A0A2U2N8J2_9GAMM</name>
<dbReference type="OrthoDB" id="7062791at2"/>
<organism evidence="2 3">
    <name type="scientific">Sediminicurvatus halobius</name>
    <dbReference type="NCBI Taxonomy" id="2182432"/>
    <lineage>
        <taxon>Bacteria</taxon>
        <taxon>Pseudomonadati</taxon>
        <taxon>Pseudomonadota</taxon>
        <taxon>Gammaproteobacteria</taxon>
        <taxon>Chromatiales</taxon>
        <taxon>Ectothiorhodospiraceae</taxon>
        <taxon>Sediminicurvatus</taxon>
    </lineage>
</organism>
<sequence length="147" mass="15147">MQASHPLRPVTGFAAGALSVLVFHQLTLAVLHAAGVAPFAPYSLDPVPPLGVPRFVSAAFWGGVWGIVFALVDGRFPPARYWLTAFAFGAILPSLVALFVVVPLKGGPVGAGFDPMIWITALIINGAWGLGTGLGLRILPGGGGSTY</sequence>
<dbReference type="RefSeq" id="WP_109675546.1">
    <property type="nucleotide sequence ID" value="NZ_CP086615.1"/>
</dbReference>